<dbReference type="eggNOG" id="KOG2806">
    <property type="taxonomic scope" value="Eukaryota"/>
</dbReference>
<dbReference type="HOGENOM" id="CLU_002833_0_0_1"/>
<sequence length="458" mass="52485">MSCYQPLLPNIHDMDHKKRSAVSLCNVLLTIFGFFFLFFWFSQFHKSHPEDNLELEPIPLRFQRPETTTVEPRTETAATLFPARTTTFDSFQNAFSGFQFTKPIACGKRIVGYYNGWNGQKLSDSQLQKITHLVFAFMRIHKNGTVSFENDEKKSLFLEMKNKAKEVNEEVKVMFSIVGKYNSALFGNLNADFKTRKTLINSIVSFLRENQFDGVDIFWKWPTNQDKANYVFLLRELRQKLQNLDLQNPKILSIVTPSVGLELIDGFHLNGILKYVDFVNVETDRTTGALTGAPAPLFSEIGQYKEFNVDSTMRHLACVTGKPSQLNMGVPFYGRYWKGVEGAVEKGDDMWRTTGEDVATGTVFWRNMEKEGWSKPSATWHQESRTPYIWDAKNRMFLGFENEKSVSEKLKYTIDKNLGGLTIWTLEMDDDVDSLLNAVTTTMSEDCGGSEGLRYQCN</sequence>
<keyword evidence="4" id="KW-1185">Reference proteome</keyword>
<dbReference type="SUPFAM" id="SSF51445">
    <property type="entry name" value="(Trans)glycosidases"/>
    <property type="match status" value="1"/>
</dbReference>
<organism evidence="4">
    <name type="scientific">Caenorhabditis remanei</name>
    <name type="common">Caenorhabditis vulgaris</name>
    <dbReference type="NCBI Taxonomy" id="31234"/>
    <lineage>
        <taxon>Eukaryota</taxon>
        <taxon>Metazoa</taxon>
        <taxon>Ecdysozoa</taxon>
        <taxon>Nematoda</taxon>
        <taxon>Chromadorea</taxon>
        <taxon>Rhabditida</taxon>
        <taxon>Rhabditina</taxon>
        <taxon>Rhabditomorpha</taxon>
        <taxon>Rhabditoidea</taxon>
        <taxon>Rhabditidae</taxon>
        <taxon>Peloderinae</taxon>
        <taxon>Caenorhabditis</taxon>
    </lineage>
</organism>
<feature type="domain" description="GH18" evidence="2">
    <location>
        <begin position="108"/>
        <end position="446"/>
    </location>
</feature>
<accession>E3MWT1</accession>
<dbReference type="STRING" id="31234.E3MWT1"/>
<evidence type="ECO:0000313" key="4">
    <source>
        <dbReference type="Proteomes" id="UP000008281"/>
    </source>
</evidence>
<dbReference type="RefSeq" id="XP_003099404.2">
    <property type="nucleotide sequence ID" value="XM_003099356.2"/>
</dbReference>
<evidence type="ECO:0000256" key="1">
    <source>
        <dbReference type="SAM" id="Phobius"/>
    </source>
</evidence>
<dbReference type="SUPFAM" id="SSF54556">
    <property type="entry name" value="Chitinase insertion domain"/>
    <property type="match status" value="1"/>
</dbReference>
<keyword evidence="1" id="KW-0812">Transmembrane</keyword>
<dbReference type="Proteomes" id="UP000008281">
    <property type="component" value="Unassembled WGS sequence"/>
</dbReference>
<dbReference type="OMA" id="WRNMEKE"/>
<dbReference type="PROSITE" id="PS51910">
    <property type="entry name" value="GH18_2"/>
    <property type="match status" value="1"/>
</dbReference>
<proteinExistence type="predicted"/>
<dbReference type="GO" id="GO:0008061">
    <property type="term" value="F:chitin binding"/>
    <property type="evidence" value="ECO:0007669"/>
    <property type="project" value="InterPro"/>
</dbReference>
<reference evidence="3" key="1">
    <citation type="submission" date="2007-07" db="EMBL/GenBank/DDBJ databases">
        <title>PCAP assembly of the Caenorhabditis remanei genome.</title>
        <authorList>
            <consortium name="The Caenorhabditis remanei Sequencing Consortium"/>
            <person name="Wilson R.K."/>
        </authorList>
    </citation>
    <scope>NUCLEOTIDE SEQUENCE [LARGE SCALE GENOMIC DNA]</scope>
    <source>
        <strain evidence="3">PB4641</strain>
    </source>
</reference>
<dbReference type="PANTHER" id="PTHR46073:SF1">
    <property type="entry name" value="GH18 DOMAIN-CONTAINING PROTEIN-RELATED"/>
    <property type="match status" value="1"/>
</dbReference>
<dbReference type="Gene3D" id="3.20.20.80">
    <property type="entry name" value="Glycosidases"/>
    <property type="match status" value="2"/>
</dbReference>
<dbReference type="InterPro" id="IPR011583">
    <property type="entry name" value="Chitinase_II/V-like_cat"/>
</dbReference>
<dbReference type="InterPro" id="IPR017853">
    <property type="entry name" value="GH"/>
</dbReference>
<dbReference type="InterPro" id="IPR001223">
    <property type="entry name" value="Glyco_hydro18_cat"/>
</dbReference>
<dbReference type="EMBL" id="DS268488">
    <property type="protein sequence ID" value="EFP10763.1"/>
    <property type="molecule type" value="Genomic_DNA"/>
</dbReference>
<evidence type="ECO:0000313" key="3">
    <source>
        <dbReference type="EMBL" id="EFP10763.1"/>
    </source>
</evidence>
<keyword evidence="1" id="KW-1133">Transmembrane helix</keyword>
<gene>
    <name evidence="3" type="ORF">CRE_02535</name>
</gene>
<protein>
    <recommendedName>
        <fullName evidence="2">GH18 domain-containing protein</fullName>
    </recommendedName>
</protein>
<keyword evidence="1" id="KW-0472">Membrane</keyword>
<dbReference type="SMART" id="SM00636">
    <property type="entry name" value="Glyco_18"/>
    <property type="match status" value="1"/>
</dbReference>
<dbReference type="Pfam" id="PF00704">
    <property type="entry name" value="Glyco_hydro_18"/>
    <property type="match status" value="1"/>
</dbReference>
<dbReference type="GeneID" id="9805027"/>
<dbReference type="InterPro" id="IPR029070">
    <property type="entry name" value="Chitinase_insertion_sf"/>
</dbReference>
<dbReference type="AlphaFoldDB" id="E3MWT1"/>
<dbReference type="GO" id="GO:0005975">
    <property type="term" value="P:carbohydrate metabolic process"/>
    <property type="evidence" value="ECO:0007669"/>
    <property type="project" value="InterPro"/>
</dbReference>
<name>E3MWT1_CAERE</name>
<evidence type="ECO:0000259" key="2">
    <source>
        <dbReference type="PROSITE" id="PS51910"/>
    </source>
</evidence>
<dbReference type="OrthoDB" id="10063355at2759"/>
<dbReference type="InParanoid" id="E3MWT1"/>
<dbReference type="PANTHER" id="PTHR46073">
    <property type="entry name" value="CHITINASE"/>
    <property type="match status" value="1"/>
</dbReference>
<dbReference type="KEGG" id="crq:GCK72_020551"/>
<dbReference type="CTD" id="9805027"/>
<feature type="transmembrane region" description="Helical" evidence="1">
    <location>
        <begin position="21"/>
        <end position="41"/>
    </location>
</feature>